<keyword evidence="3" id="KW-1185">Reference proteome</keyword>
<protein>
    <submittedName>
        <fullName evidence="2">Iron-sulfur cluster assembly scaffold protein</fullName>
    </submittedName>
</protein>
<reference evidence="3" key="1">
    <citation type="journal article" date="2022" name="Int. J. Syst. Evol. Microbiol.">
        <title>Anaeromyxobacter oryzae sp. nov., Anaeromyxobacter diazotrophicus sp. nov. and Anaeromyxobacter paludicola sp. nov., isolated from paddy soils.</title>
        <authorList>
            <person name="Itoh H."/>
            <person name="Xu Z."/>
            <person name="Mise K."/>
            <person name="Masuda Y."/>
            <person name="Ushijima N."/>
            <person name="Hayakawa C."/>
            <person name="Shiratori Y."/>
            <person name="Senoo K."/>
        </authorList>
    </citation>
    <scope>NUCLEOTIDE SEQUENCE [LARGE SCALE GENOMIC DNA]</scope>
    <source>
        <strain evidence="3">Red232</strain>
    </source>
</reference>
<dbReference type="PANTHER" id="PTHR10093">
    <property type="entry name" value="IRON-SULFUR CLUSTER ASSEMBLY ENZYME NIFU HOMOLOG"/>
    <property type="match status" value="1"/>
</dbReference>
<evidence type="ECO:0000313" key="3">
    <source>
        <dbReference type="Proteomes" id="UP001162891"/>
    </source>
</evidence>
<dbReference type="Proteomes" id="UP001162891">
    <property type="component" value="Chromosome"/>
</dbReference>
<evidence type="ECO:0000313" key="2">
    <source>
        <dbReference type="EMBL" id="BDG04531.1"/>
    </source>
</evidence>
<gene>
    <name evidence="2" type="ORF">AMOR_35270</name>
</gene>
<name>A0ABM7WYE9_9BACT</name>
<organism evidence="2 3">
    <name type="scientific">Anaeromyxobacter oryzae</name>
    <dbReference type="NCBI Taxonomy" id="2918170"/>
    <lineage>
        <taxon>Bacteria</taxon>
        <taxon>Pseudomonadati</taxon>
        <taxon>Myxococcota</taxon>
        <taxon>Myxococcia</taxon>
        <taxon>Myxococcales</taxon>
        <taxon>Cystobacterineae</taxon>
        <taxon>Anaeromyxobacteraceae</taxon>
        <taxon>Anaeromyxobacter</taxon>
    </lineage>
</organism>
<sequence>MSELTDLYQEVVLDHGKRPRNFGPLEGETHHAEGLNPLCGDRITVHVKVDGGRVADVRFEGSGCAISKASASVMTGVVKGKSAPEIDRLFERFHALVTEGPRAGDEEALGKLAVFGGVHDYPTRVKCASLAWHALRQALKGSAAPVSTE</sequence>
<dbReference type="EMBL" id="AP025591">
    <property type="protein sequence ID" value="BDG04531.1"/>
    <property type="molecule type" value="Genomic_DNA"/>
</dbReference>
<dbReference type="Gene3D" id="3.90.1010.10">
    <property type="match status" value="1"/>
</dbReference>
<feature type="domain" description="NIF system FeS cluster assembly NifU N-terminal" evidence="1">
    <location>
        <begin position="8"/>
        <end position="127"/>
    </location>
</feature>
<dbReference type="RefSeq" id="WP_248352935.1">
    <property type="nucleotide sequence ID" value="NZ_AP025591.1"/>
</dbReference>
<dbReference type="InterPro" id="IPR002871">
    <property type="entry name" value="NIF_FeS_clus_asmbl_NifU_N"/>
</dbReference>
<dbReference type="NCBIfam" id="TIGR01994">
    <property type="entry name" value="SUF_scaf_2"/>
    <property type="match status" value="1"/>
</dbReference>
<dbReference type="SUPFAM" id="SSF82649">
    <property type="entry name" value="SufE/NifU"/>
    <property type="match status" value="1"/>
</dbReference>
<dbReference type="CDD" id="cd06664">
    <property type="entry name" value="IscU_like"/>
    <property type="match status" value="1"/>
</dbReference>
<dbReference type="Pfam" id="PF01592">
    <property type="entry name" value="NifU_N"/>
    <property type="match status" value="1"/>
</dbReference>
<accession>A0ABM7WYE9</accession>
<proteinExistence type="predicted"/>
<evidence type="ECO:0000259" key="1">
    <source>
        <dbReference type="Pfam" id="PF01592"/>
    </source>
</evidence>